<dbReference type="PANTHER" id="PTHR31490">
    <property type="entry name" value="GLYCOSYL HYDROLASE"/>
    <property type="match status" value="1"/>
</dbReference>
<dbReference type="AlphaFoldDB" id="A0ABC8T6R2"/>
<dbReference type="GO" id="GO:0031176">
    <property type="term" value="F:endo-1,4-beta-xylanase activity"/>
    <property type="evidence" value="ECO:0007669"/>
    <property type="project" value="UniProtKB-ARBA"/>
</dbReference>
<dbReference type="PANTHER" id="PTHR31490:SF80">
    <property type="entry name" value="ENDO-1,4-BETA-XYLANASE A-LIKE ISOFORM X1"/>
    <property type="match status" value="1"/>
</dbReference>
<dbReference type="Pfam" id="PF02018">
    <property type="entry name" value="CBM_4_9"/>
    <property type="match status" value="1"/>
</dbReference>
<evidence type="ECO:0000256" key="2">
    <source>
        <dbReference type="ARBA" id="ARBA00022737"/>
    </source>
</evidence>
<evidence type="ECO:0000256" key="3">
    <source>
        <dbReference type="ARBA" id="ARBA00022801"/>
    </source>
</evidence>
<dbReference type="InterPro" id="IPR001000">
    <property type="entry name" value="GH10_dom"/>
</dbReference>
<comment type="similarity">
    <text evidence="1">Belongs to the glycosyl hydrolase 10 (cellulase F) family.</text>
</comment>
<keyword evidence="4" id="KW-0119">Carbohydrate metabolism</keyword>
<dbReference type="GO" id="GO:0000272">
    <property type="term" value="P:polysaccharide catabolic process"/>
    <property type="evidence" value="ECO:0007669"/>
    <property type="project" value="UniProtKB-KW"/>
</dbReference>
<feature type="chain" id="PRO_5044849368" description="GH10 domain-containing protein" evidence="6">
    <location>
        <begin position="26"/>
        <end position="595"/>
    </location>
</feature>
<evidence type="ECO:0000256" key="4">
    <source>
        <dbReference type="ARBA" id="ARBA00023277"/>
    </source>
</evidence>
<dbReference type="InterPro" id="IPR017853">
    <property type="entry name" value="GH"/>
</dbReference>
<dbReference type="Proteomes" id="UP001642360">
    <property type="component" value="Unassembled WGS sequence"/>
</dbReference>
<evidence type="ECO:0000256" key="5">
    <source>
        <dbReference type="ARBA" id="ARBA00023326"/>
    </source>
</evidence>
<gene>
    <name evidence="8" type="ORF">ILEXP_LOCUS32114</name>
</gene>
<dbReference type="SMART" id="SM00633">
    <property type="entry name" value="Glyco_10"/>
    <property type="match status" value="1"/>
</dbReference>
<dbReference type="InterPro" id="IPR044846">
    <property type="entry name" value="GH10"/>
</dbReference>
<name>A0ABC8T6R2_9AQUA</name>
<reference evidence="8 9" key="1">
    <citation type="submission" date="2024-02" db="EMBL/GenBank/DDBJ databases">
        <authorList>
            <person name="Vignale AGUSTIN F."/>
            <person name="Sosa J E."/>
            <person name="Modenutti C."/>
        </authorList>
    </citation>
    <scope>NUCLEOTIDE SEQUENCE [LARGE SCALE GENOMIC DNA]</scope>
</reference>
<keyword evidence="3" id="KW-0378">Hydrolase</keyword>
<dbReference type="Gene3D" id="3.20.20.80">
    <property type="entry name" value="Glycosidases"/>
    <property type="match status" value="1"/>
</dbReference>
<dbReference type="PROSITE" id="PS51760">
    <property type="entry name" value="GH10_2"/>
    <property type="match status" value="1"/>
</dbReference>
<dbReference type="InterPro" id="IPR008979">
    <property type="entry name" value="Galactose-bd-like_sf"/>
</dbReference>
<dbReference type="Gene3D" id="2.60.120.260">
    <property type="entry name" value="Galactose-binding domain-like"/>
    <property type="match status" value="1"/>
</dbReference>
<sequence length="595" mass="67981">MKVYLENKVLLLLWFLLLAGFDIEASTYNYSASIECQISPSAPQYEGGLVANPKFDDGLEGWKVFGKGKIEERTSKTGNKFIVAYNRTQSNDSFSQHIYLEEGLLHTFSAWVQISEGSDTVIAAFKTWYNETKIVGSVIAQFGCWSMLKGGLSVNLTMPAELYFTSKNSNIELWVDNVSLQPFTKRQWRDQQSKNIEKIRKRKVRIHVADKKRKKLKGVEITIEQKRPYFPLGCALTDSIIENRAYQDWFISRFSHTATSFDNEMKWYWTEKDQGHENYSVPDAMVAFAKQHGISVRGHNIFWDDPDYNMNWVKSLSPRELLGASVRRMGSVMSRYSGQLMGWDVMNENLHHSFFEERIGPNASAMFFKIAQALDSEAIMFLNEFNTLEQPHDMVATPSEYLRKITNIRSLPGNEEMVVGIGLEAHFDRHEPNIAYMRACLDVLGAINMPIWLTELDVQRCPNQADYLEEIMREAYSHPAVGGIIVFAGWKPTNCNDTCLNNNNYDTLPKGCAKLCLHDNRFKNLPSGDVVDKLLQEWKTRNLKGATDKNGVFEDAISHGEYNVKVFNPVTAKSLSMQVKVINEKSEPLDVWISI</sequence>
<evidence type="ECO:0000313" key="8">
    <source>
        <dbReference type="EMBL" id="CAK9163149.1"/>
    </source>
</evidence>
<comment type="caution">
    <text evidence="8">The sequence shown here is derived from an EMBL/GenBank/DDBJ whole genome shotgun (WGS) entry which is preliminary data.</text>
</comment>
<evidence type="ECO:0000256" key="1">
    <source>
        <dbReference type="ARBA" id="ARBA00007495"/>
    </source>
</evidence>
<dbReference type="SUPFAM" id="SSF49785">
    <property type="entry name" value="Galactose-binding domain-like"/>
    <property type="match status" value="1"/>
</dbReference>
<protein>
    <recommendedName>
        <fullName evidence="7">GH10 domain-containing protein</fullName>
    </recommendedName>
</protein>
<keyword evidence="5" id="KW-0624">Polysaccharide degradation</keyword>
<feature type="signal peptide" evidence="6">
    <location>
        <begin position="1"/>
        <end position="25"/>
    </location>
</feature>
<evidence type="ECO:0000256" key="6">
    <source>
        <dbReference type="SAM" id="SignalP"/>
    </source>
</evidence>
<accession>A0ABC8T6R2</accession>
<keyword evidence="9" id="KW-1185">Reference proteome</keyword>
<dbReference type="SUPFAM" id="SSF51445">
    <property type="entry name" value="(Trans)glycosidases"/>
    <property type="match status" value="1"/>
</dbReference>
<feature type="domain" description="GH10" evidence="7">
    <location>
        <begin position="224"/>
        <end position="534"/>
    </location>
</feature>
<evidence type="ECO:0000313" key="9">
    <source>
        <dbReference type="Proteomes" id="UP001642360"/>
    </source>
</evidence>
<dbReference type="Pfam" id="PF00331">
    <property type="entry name" value="Glyco_hydro_10"/>
    <property type="match status" value="1"/>
</dbReference>
<proteinExistence type="inferred from homology"/>
<dbReference type="EMBL" id="CAUOFW020003959">
    <property type="protein sequence ID" value="CAK9163149.1"/>
    <property type="molecule type" value="Genomic_DNA"/>
</dbReference>
<keyword evidence="6" id="KW-0732">Signal</keyword>
<evidence type="ECO:0000259" key="7">
    <source>
        <dbReference type="PROSITE" id="PS51760"/>
    </source>
</evidence>
<organism evidence="8 9">
    <name type="scientific">Ilex paraguariensis</name>
    <name type="common">yerba mate</name>
    <dbReference type="NCBI Taxonomy" id="185542"/>
    <lineage>
        <taxon>Eukaryota</taxon>
        <taxon>Viridiplantae</taxon>
        <taxon>Streptophyta</taxon>
        <taxon>Embryophyta</taxon>
        <taxon>Tracheophyta</taxon>
        <taxon>Spermatophyta</taxon>
        <taxon>Magnoliopsida</taxon>
        <taxon>eudicotyledons</taxon>
        <taxon>Gunneridae</taxon>
        <taxon>Pentapetalae</taxon>
        <taxon>asterids</taxon>
        <taxon>campanulids</taxon>
        <taxon>Aquifoliales</taxon>
        <taxon>Aquifoliaceae</taxon>
        <taxon>Ilex</taxon>
    </lineage>
</organism>
<dbReference type="InterPro" id="IPR003305">
    <property type="entry name" value="CenC_carb-bd"/>
</dbReference>
<keyword evidence="2" id="KW-0677">Repeat</keyword>